<evidence type="ECO:0000259" key="14">
    <source>
        <dbReference type="PROSITE" id="PS51352"/>
    </source>
</evidence>
<dbReference type="AlphaFoldDB" id="A0A835YTP9"/>
<proteinExistence type="inferred from homology"/>
<evidence type="ECO:0000313" key="15">
    <source>
        <dbReference type="EMBL" id="KAG5176388.1"/>
    </source>
</evidence>
<dbReference type="InterPro" id="IPR013766">
    <property type="entry name" value="Thioredoxin_domain"/>
</dbReference>
<protein>
    <recommendedName>
        <fullName evidence="4">protein disulfide-isomerase</fullName>
        <ecNumber evidence="4">5.3.4.1</ecNumber>
    </recommendedName>
</protein>
<feature type="compositionally biased region" description="Gly residues" evidence="12">
    <location>
        <begin position="142"/>
        <end position="159"/>
    </location>
</feature>
<dbReference type="Pfam" id="PF00085">
    <property type="entry name" value="Thioredoxin"/>
    <property type="match status" value="2"/>
</dbReference>
<dbReference type="GO" id="GO:0003756">
    <property type="term" value="F:protein disulfide isomerase activity"/>
    <property type="evidence" value="ECO:0007669"/>
    <property type="project" value="UniProtKB-EC"/>
</dbReference>
<feature type="region of interest" description="Disordered" evidence="12">
    <location>
        <begin position="134"/>
        <end position="159"/>
    </location>
</feature>
<keyword evidence="6" id="KW-0677">Repeat</keyword>
<dbReference type="NCBIfam" id="TIGR01126">
    <property type="entry name" value="pdi_dom"/>
    <property type="match status" value="1"/>
</dbReference>
<evidence type="ECO:0000256" key="10">
    <source>
        <dbReference type="ARBA" id="ARBA00023284"/>
    </source>
</evidence>
<keyword evidence="7" id="KW-0256">Endoplasmic reticulum</keyword>
<evidence type="ECO:0000256" key="8">
    <source>
        <dbReference type="ARBA" id="ARBA00023157"/>
    </source>
</evidence>
<comment type="similarity">
    <text evidence="3 11">Belongs to the protein disulfide isomerase family.</text>
</comment>
<keyword evidence="10" id="KW-0676">Redox-active center</keyword>
<dbReference type="FunFam" id="3.40.30.10:FF:000107">
    <property type="entry name" value="Protein disulfide-isomerase 5-2"/>
    <property type="match status" value="1"/>
</dbReference>
<dbReference type="GO" id="GO:0005788">
    <property type="term" value="C:endoplasmic reticulum lumen"/>
    <property type="evidence" value="ECO:0007669"/>
    <property type="project" value="UniProtKB-SubCell"/>
</dbReference>
<dbReference type="PROSITE" id="PS51352">
    <property type="entry name" value="THIOREDOXIN_2"/>
    <property type="match status" value="2"/>
</dbReference>
<keyword evidence="5 13" id="KW-0732">Signal</keyword>
<evidence type="ECO:0000256" key="3">
    <source>
        <dbReference type="ARBA" id="ARBA00006347"/>
    </source>
</evidence>
<comment type="catalytic activity">
    <reaction evidence="1">
        <text>Catalyzes the rearrangement of -S-S- bonds in proteins.</text>
        <dbReference type="EC" id="5.3.4.1"/>
    </reaction>
</comment>
<accession>A0A835YTP9</accession>
<dbReference type="Pfam" id="PF24541">
    <property type="entry name" value="Thioredox_PDIA6_C"/>
    <property type="match status" value="1"/>
</dbReference>
<evidence type="ECO:0000256" key="2">
    <source>
        <dbReference type="ARBA" id="ARBA00004319"/>
    </source>
</evidence>
<dbReference type="PANTHER" id="PTHR45815:SF3">
    <property type="entry name" value="PROTEIN DISULFIDE-ISOMERASE A6"/>
    <property type="match status" value="1"/>
</dbReference>
<keyword evidence="9 15" id="KW-0413">Isomerase</keyword>
<evidence type="ECO:0000256" key="13">
    <source>
        <dbReference type="SAM" id="SignalP"/>
    </source>
</evidence>
<dbReference type="Gene3D" id="3.40.30.10">
    <property type="entry name" value="Glutaredoxin"/>
    <property type="match status" value="2"/>
</dbReference>
<dbReference type="EMBL" id="JAFCMP010000537">
    <property type="protein sequence ID" value="KAG5176388.1"/>
    <property type="molecule type" value="Genomic_DNA"/>
</dbReference>
<dbReference type="InterPro" id="IPR036249">
    <property type="entry name" value="Thioredoxin-like_sf"/>
</dbReference>
<reference evidence="15" key="1">
    <citation type="submission" date="2021-02" db="EMBL/GenBank/DDBJ databases">
        <title>First Annotated Genome of the Yellow-green Alga Tribonema minus.</title>
        <authorList>
            <person name="Mahan K.M."/>
        </authorList>
    </citation>
    <scope>NUCLEOTIDE SEQUENCE</scope>
    <source>
        <strain evidence="15">UTEX B ZZ1240</strain>
    </source>
</reference>
<comment type="subcellular location">
    <subcellularLocation>
        <location evidence="2">Endoplasmic reticulum lumen</location>
    </subcellularLocation>
</comment>
<dbReference type="InterPro" id="IPR017937">
    <property type="entry name" value="Thioredoxin_CS"/>
</dbReference>
<dbReference type="GO" id="GO:0034976">
    <property type="term" value="P:response to endoplasmic reticulum stress"/>
    <property type="evidence" value="ECO:0007669"/>
    <property type="project" value="TreeGrafter"/>
</dbReference>
<feature type="domain" description="Thioredoxin" evidence="14">
    <location>
        <begin position="8"/>
        <end position="132"/>
    </location>
</feature>
<evidence type="ECO:0000313" key="16">
    <source>
        <dbReference type="Proteomes" id="UP000664859"/>
    </source>
</evidence>
<keyword evidence="8" id="KW-1015">Disulfide bond</keyword>
<feature type="domain" description="Thioredoxin" evidence="14">
    <location>
        <begin position="153"/>
        <end position="267"/>
    </location>
</feature>
<evidence type="ECO:0000256" key="1">
    <source>
        <dbReference type="ARBA" id="ARBA00001182"/>
    </source>
</evidence>
<evidence type="ECO:0000256" key="11">
    <source>
        <dbReference type="RuleBase" id="RU004208"/>
    </source>
</evidence>
<evidence type="ECO:0000256" key="5">
    <source>
        <dbReference type="ARBA" id="ARBA00022729"/>
    </source>
</evidence>
<evidence type="ECO:0000256" key="7">
    <source>
        <dbReference type="ARBA" id="ARBA00022824"/>
    </source>
</evidence>
<dbReference type="OrthoDB" id="2121326at2759"/>
<keyword evidence="16" id="KW-1185">Reference proteome</keyword>
<feature type="chain" id="PRO_5032824276" description="protein disulfide-isomerase" evidence="13">
    <location>
        <begin position="19"/>
        <end position="431"/>
    </location>
</feature>
<dbReference type="PROSITE" id="PS00194">
    <property type="entry name" value="THIOREDOXIN_1"/>
    <property type="match status" value="1"/>
</dbReference>
<dbReference type="CDD" id="cd03001">
    <property type="entry name" value="PDI_a_P5"/>
    <property type="match status" value="1"/>
</dbReference>
<dbReference type="EC" id="5.3.4.1" evidence="4"/>
<dbReference type="PANTHER" id="PTHR45815">
    <property type="entry name" value="PROTEIN DISULFIDE-ISOMERASE A6"/>
    <property type="match status" value="1"/>
</dbReference>
<gene>
    <name evidence="15" type="ORF">JKP88DRAFT_270852</name>
</gene>
<dbReference type="SUPFAM" id="SSF52833">
    <property type="entry name" value="Thioredoxin-like"/>
    <property type="match status" value="2"/>
</dbReference>
<dbReference type="GO" id="GO:0015035">
    <property type="term" value="F:protein-disulfide reductase activity"/>
    <property type="evidence" value="ECO:0007669"/>
    <property type="project" value="TreeGrafter"/>
</dbReference>
<evidence type="ECO:0000256" key="4">
    <source>
        <dbReference type="ARBA" id="ARBA00012723"/>
    </source>
</evidence>
<sequence>MRRLLCAAVGLLLAPALALYSPSSPVVQLDDSNFKDTVLRDDAVWIVEFFAPWCGHCKSLTPEYEKAASLLKGVVKLGAVDATASQKLAQKYGVQGYPTIKVFGADKRAPTDYAGPRTTDAIVTDAMATARRMVKDRQTGKAKGGAGGSQGGGRGGGSGPIVELTSANFDELVLNSPEQWIVKFVAPWCGHCKNLQPEWEIAAANLSGTVMTGSVDCTQYEDLAQRYDVKGFPTIKIFPHGSKHAPIPYNGERSAGAIAAEATRILEESGYVPTLPVPQITSQKVLDETCGGAQRICVISVLPHIADGGAAAREAHIETIKAAAKKARNHMFSYLWTEVGAQPNLEQALSLTFGTPAAVAISKDKGVYAVHVGAFDEANIASFVQGVVSRVIKTRSIASLPPVETIQEWDGKDAPVVEEEFSLEELMAEEL</sequence>
<evidence type="ECO:0000256" key="6">
    <source>
        <dbReference type="ARBA" id="ARBA00022737"/>
    </source>
</evidence>
<evidence type="ECO:0000256" key="12">
    <source>
        <dbReference type="SAM" id="MobiDB-lite"/>
    </source>
</evidence>
<dbReference type="InterPro" id="IPR005788">
    <property type="entry name" value="PDI_thioredoxin-like_dom"/>
</dbReference>
<dbReference type="InterPro" id="IPR057305">
    <property type="entry name" value="Thioredox_PDIA6_C"/>
</dbReference>
<dbReference type="Proteomes" id="UP000664859">
    <property type="component" value="Unassembled WGS sequence"/>
</dbReference>
<feature type="signal peptide" evidence="13">
    <location>
        <begin position="1"/>
        <end position="18"/>
    </location>
</feature>
<evidence type="ECO:0000256" key="9">
    <source>
        <dbReference type="ARBA" id="ARBA00023235"/>
    </source>
</evidence>
<name>A0A835YTP9_9STRA</name>
<dbReference type="PRINTS" id="PR00421">
    <property type="entry name" value="THIOREDOXIN"/>
</dbReference>
<comment type="caution">
    <text evidence="15">The sequence shown here is derived from an EMBL/GenBank/DDBJ whole genome shotgun (WGS) entry which is preliminary data.</text>
</comment>
<organism evidence="15 16">
    <name type="scientific">Tribonema minus</name>
    <dbReference type="NCBI Taxonomy" id="303371"/>
    <lineage>
        <taxon>Eukaryota</taxon>
        <taxon>Sar</taxon>
        <taxon>Stramenopiles</taxon>
        <taxon>Ochrophyta</taxon>
        <taxon>PX clade</taxon>
        <taxon>Xanthophyceae</taxon>
        <taxon>Tribonematales</taxon>
        <taxon>Tribonemataceae</taxon>
        <taxon>Tribonema</taxon>
    </lineage>
</organism>